<name>A0A6A6SI91_9PLEO</name>
<gene>
    <name evidence="2" type="ORF">P280DRAFT_464866</name>
</gene>
<dbReference type="AlphaFoldDB" id="A0A6A6SI91"/>
<protein>
    <submittedName>
        <fullName evidence="2">Uncharacterized protein</fullName>
    </submittedName>
</protein>
<sequence length="157" mass="17834">MSRLFGYVAATKTDHGSLPETLTKNSREQWHARTCHAPELYRSSHSSSHNVSVSLTFDTLSNIHLSVAFRHEPLHIPVARMSVSMSTLLSYTYRTPKDPSETMKLLPLRVLALSLPRLMMLTKTYCQVESTLKEANRRASDQDEREEGLRKDGMRGC</sequence>
<keyword evidence="3" id="KW-1185">Reference proteome</keyword>
<evidence type="ECO:0000313" key="2">
    <source>
        <dbReference type="EMBL" id="KAF2646671.1"/>
    </source>
</evidence>
<feature type="region of interest" description="Disordered" evidence="1">
    <location>
        <begin position="133"/>
        <end position="157"/>
    </location>
</feature>
<accession>A0A6A6SI91</accession>
<dbReference type="EMBL" id="MU006776">
    <property type="protein sequence ID" value="KAF2646671.1"/>
    <property type="molecule type" value="Genomic_DNA"/>
</dbReference>
<evidence type="ECO:0000256" key="1">
    <source>
        <dbReference type="SAM" id="MobiDB-lite"/>
    </source>
</evidence>
<reference evidence="2" key="1">
    <citation type="journal article" date="2020" name="Stud. Mycol.">
        <title>101 Dothideomycetes genomes: a test case for predicting lifestyles and emergence of pathogens.</title>
        <authorList>
            <person name="Haridas S."/>
            <person name="Albert R."/>
            <person name="Binder M."/>
            <person name="Bloem J."/>
            <person name="Labutti K."/>
            <person name="Salamov A."/>
            <person name="Andreopoulos B."/>
            <person name="Baker S."/>
            <person name="Barry K."/>
            <person name="Bills G."/>
            <person name="Bluhm B."/>
            <person name="Cannon C."/>
            <person name="Castanera R."/>
            <person name="Culley D."/>
            <person name="Daum C."/>
            <person name="Ezra D."/>
            <person name="Gonzalez J."/>
            <person name="Henrissat B."/>
            <person name="Kuo A."/>
            <person name="Liang C."/>
            <person name="Lipzen A."/>
            <person name="Lutzoni F."/>
            <person name="Magnuson J."/>
            <person name="Mondo S."/>
            <person name="Nolan M."/>
            <person name="Ohm R."/>
            <person name="Pangilinan J."/>
            <person name="Park H.-J."/>
            <person name="Ramirez L."/>
            <person name="Alfaro M."/>
            <person name="Sun H."/>
            <person name="Tritt A."/>
            <person name="Yoshinaga Y."/>
            <person name="Zwiers L.-H."/>
            <person name="Turgeon B."/>
            <person name="Goodwin S."/>
            <person name="Spatafora J."/>
            <person name="Crous P."/>
            <person name="Grigoriev I."/>
        </authorList>
    </citation>
    <scope>NUCLEOTIDE SEQUENCE</scope>
    <source>
        <strain evidence="2">CBS 473.64</strain>
    </source>
</reference>
<dbReference type="Proteomes" id="UP000799753">
    <property type="component" value="Unassembled WGS sequence"/>
</dbReference>
<proteinExistence type="predicted"/>
<evidence type="ECO:0000313" key="3">
    <source>
        <dbReference type="Proteomes" id="UP000799753"/>
    </source>
</evidence>
<organism evidence="2 3">
    <name type="scientific">Massarina eburnea CBS 473.64</name>
    <dbReference type="NCBI Taxonomy" id="1395130"/>
    <lineage>
        <taxon>Eukaryota</taxon>
        <taxon>Fungi</taxon>
        <taxon>Dikarya</taxon>
        <taxon>Ascomycota</taxon>
        <taxon>Pezizomycotina</taxon>
        <taxon>Dothideomycetes</taxon>
        <taxon>Pleosporomycetidae</taxon>
        <taxon>Pleosporales</taxon>
        <taxon>Massarineae</taxon>
        <taxon>Massarinaceae</taxon>
        <taxon>Massarina</taxon>
    </lineage>
</organism>